<protein>
    <submittedName>
        <fullName evidence="2">Uncharacterized protein</fullName>
    </submittedName>
</protein>
<dbReference type="SUPFAM" id="SSF51695">
    <property type="entry name" value="PLC-like phosphodiesterases"/>
    <property type="match status" value="1"/>
</dbReference>
<evidence type="ECO:0000313" key="3">
    <source>
        <dbReference type="Proteomes" id="UP001162131"/>
    </source>
</evidence>
<keyword evidence="3" id="KW-1185">Reference proteome</keyword>
<dbReference type="EMBL" id="CAJZBQ010000044">
    <property type="protein sequence ID" value="CAG9327718.1"/>
    <property type="molecule type" value="Genomic_DNA"/>
</dbReference>
<comment type="caution">
    <text evidence="2">The sequence shown here is derived from an EMBL/GenBank/DDBJ whole genome shotgun (WGS) entry which is preliminary data.</text>
</comment>
<reference evidence="2" key="1">
    <citation type="submission" date="2021-09" db="EMBL/GenBank/DDBJ databases">
        <authorList>
            <consortium name="AG Swart"/>
            <person name="Singh M."/>
            <person name="Singh A."/>
            <person name="Seah K."/>
            <person name="Emmerich C."/>
        </authorList>
    </citation>
    <scope>NUCLEOTIDE SEQUENCE</scope>
    <source>
        <strain evidence="2">ATCC30299</strain>
    </source>
</reference>
<gene>
    <name evidence="2" type="ORF">BSTOLATCC_MIC44346</name>
</gene>
<dbReference type="GO" id="GO:0008081">
    <property type="term" value="F:phosphoric diester hydrolase activity"/>
    <property type="evidence" value="ECO:0007669"/>
    <property type="project" value="InterPro"/>
</dbReference>
<dbReference type="Gene3D" id="3.20.20.190">
    <property type="entry name" value="Phosphatidylinositol (PI) phosphodiesterase"/>
    <property type="match status" value="1"/>
</dbReference>
<dbReference type="GO" id="GO:0006629">
    <property type="term" value="P:lipid metabolic process"/>
    <property type="evidence" value="ECO:0007669"/>
    <property type="project" value="InterPro"/>
</dbReference>
<proteinExistence type="predicted"/>
<dbReference type="InterPro" id="IPR051057">
    <property type="entry name" value="PI-PLC_domain"/>
</dbReference>
<dbReference type="InterPro" id="IPR017946">
    <property type="entry name" value="PLC-like_Pdiesterase_TIM-brl"/>
</dbReference>
<dbReference type="Pfam" id="PF26146">
    <property type="entry name" value="PI-PLC_X"/>
    <property type="match status" value="1"/>
</dbReference>
<dbReference type="PANTHER" id="PTHR13593">
    <property type="match status" value="1"/>
</dbReference>
<dbReference type="PANTHER" id="PTHR13593:SF113">
    <property type="entry name" value="SI:DKEY-266F7.9"/>
    <property type="match status" value="1"/>
</dbReference>
<keyword evidence="1" id="KW-0732">Signal</keyword>
<dbReference type="Proteomes" id="UP001162131">
    <property type="component" value="Unassembled WGS sequence"/>
</dbReference>
<evidence type="ECO:0000256" key="1">
    <source>
        <dbReference type="SAM" id="SignalP"/>
    </source>
</evidence>
<accession>A0AAU9JKD6</accession>
<name>A0AAU9JKD6_9CILI</name>
<sequence length="328" mass="37539">MVSAFLLLAIIPLFSALDPKKWIADGIDKVGPKSLQNITLPGTQNSGTYDLTEVQVPGQAIELWPAIDVVIKPFHLNKEKEMIKWSRDQGIQIKDQLEKGIRYFDFKLAFNSTMNNWFVYNNMYGTAIQPMLQTIADYLKSYDKEIVVVELSHFAGSYTKLNLTNLQSTVKSTLGSYMYPVNTSFNFTVNDMIKAGKRAVVTMELEYDGVSIWPGTAIKTTNPNVDKESLLINETTPIVEEYNSKLWPGVLYKMSWVLEPTADTILHTLLPWESHTVEDLSDHCNKHLPKFWEKYEKTPYWRMGNILVIDFNEKSDIFDVVMRMNGIS</sequence>
<dbReference type="AlphaFoldDB" id="A0AAU9JKD6"/>
<organism evidence="2 3">
    <name type="scientific">Blepharisma stoltei</name>
    <dbReference type="NCBI Taxonomy" id="1481888"/>
    <lineage>
        <taxon>Eukaryota</taxon>
        <taxon>Sar</taxon>
        <taxon>Alveolata</taxon>
        <taxon>Ciliophora</taxon>
        <taxon>Postciliodesmatophora</taxon>
        <taxon>Heterotrichea</taxon>
        <taxon>Heterotrichida</taxon>
        <taxon>Blepharismidae</taxon>
        <taxon>Blepharisma</taxon>
    </lineage>
</organism>
<feature type="chain" id="PRO_5043863270" evidence="1">
    <location>
        <begin position="17"/>
        <end position="328"/>
    </location>
</feature>
<feature type="signal peptide" evidence="1">
    <location>
        <begin position="1"/>
        <end position="16"/>
    </location>
</feature>
<evidence type="ECO:0000313" key="2">
    <source>
        <dbReference type="EMBL" id="CAG9327718.1"/>
    </source>
</evidence>